<evidence type="ECO:0000313" key="2">
    <source>
        <dbReference type="EMBL" id="KJF60524.1"/>
    </source>
</evidence>
<dbReference type="OMA" id="MPHNSRS"/>
<dbReference type="VEuPathDB" id="FungiDB:CIMG_13023"/>
<dbReference type="KEGG" id="cim:CIMG_13023"/>
<protein>
    <submittedName>
        <fullName evidence="2">Uncharacterized protein</fullName>
    </submittedName>
</protein>
<feature type="region of interest" description="Disordered" evidence="1">
    <location>
        <begin position="1"/>
        <end position="21"/>
    </location>
</feature>
<evidence type="ECO:0000313" key="3">
    <source>
        <dbReference type="Proteomes" id="UP000001261"/>
    </source>
</evidence>
<accession>A0A0D8JTP8</accession>
<dbReference type="AlphaFoldDB" id="A0A0D8JTP8"/>
<dbReference type="RefSeq" id="XP_004445328.1">
    <property type="nucleotide sequence ID" value="XM_004445271.1"/>
</dbReference>
<organism evidence="2 3">
    <name type="scientific">Coccidioides immitis (strain RS)</name>
    <name type="common">Valley fever fungus</name>
    <dbReference type="NCBI Taxonomy" id="246410"/>
    <lineage>
        <taxon>Eukaryota</taxon>
        <taxon>Fungi</taxon>
        <taxon>Dikarya</taxon>
        <taxon>Ascomycota</taxon>
        <taxon>Pezizomycotina</taxon>
        <taxon>Eurotiomycetes</taxon>
        <taxon>Eurotiomycetidae</taxon>
        <taxon>Onygenales</taxon>
        <taxon>Onygenaceae</taxon>
        <taxon>Coccidioides</taxon>
    </lineage>
</organism>
<feature type="compositionally biased region" description="Polar residues" evidence="1">
    <location>
        <begin position="1"/>
        <end position="15"/>
    </location>
</feature>
<gene>
    <name evidence="2" type="ORF">CIMG_13023</name>
</gene>
<reference evidence="3" key="1">
    <citation type="journal article" date="2009" name="Genome Res.">
        <title>Comparative genomic analyses of the human fungal pathogens Coccidioides and their relatives.</title>
        <authorList>
            <person name="Sharpton T.J."/>
            <person name="Stajich J.E."/>
            <person name="Rounsley S.D."/>
            <person name="Gardner M.J."/>
            <person name="Wortman J.R."/>
            <person name="Jordar V.S."/>
            <person name="Maiti R."/>
            <person name="Kodira C.D."/>
            <person name="Neafsey D.E."/>
            <person name="Zeng Q."/>
            <person name="Hung C.-Y."/>
            <person name="McMahan C."/>
            <person name="Muszewska A."/>
            <person name="Grynberg M."/>
            <person name="Mandel M.A."/>
            <person name="Kellner E.M."/>
            <person name="Barker B.M."/>
            <person name="Galgiani J.N."/>
            <person name="Orbach M.J."/>
            <person name="Kirkland T.N."/>
            <person name="Cole G.T."/>
            <person name="Henn M.R."/>
            <person name="Birren B.W."/>
            <person name="Taylor J.W."/>
        </authorList>
    </citation>
    <scope>NUCLEOTIDE SEQUENCE [LARGE SCALE GENOMIC DNA]</scope>
    <source>
        <strain evidence="3">RS</strain>
    </source>
</reference>
<reference evidence="3" key="2">
    <citation type="journal article" date="2010" name="Genome Res.">
        <title>Population genomic sequencing of Coccidioides fungi reveals recent hybridization and transposon control.</title>
        <authorList>
            <person name="Neafsey D.E."/>
            <person name="Barker B.M."/>
            <person name="Sharpton T.J."/>
            <person name="Stajich J.E."/>
            <person name="Park D.J."/>
            <person name="Whiston E."/>
            <person name="Hung C.-Y."/>
            <person name="McMahan C."/>
            <person name="White J."/>
            <person name="Sykes S."/>
            <person name="Heiman D."/>
            <person name="Young S."/>
            <person name="Zeng Q."/>
            <person name="Abouelleil A."/>
            <person name="Aftuck L."/>
            <person name="Bessette D."/>
            <person name="Brown A."/>
            <person name="FitzGerald M."/>
            <person name="Lui A."/>
            <person name="Macdonald J.P."/>
            <person name="Priest M."/>
            <person name="Orbach M.J."/>
            <person name="Galgiani J.N."/>
            <person name="Kirkland T.N."/>
            <person name="Cole G.T."/>
            <person name="Birren B.W."/>
            <person name="Henn M.R."/>
            <person name="Taylor J.W."/>
            <person name="Rounsley S.D."/>
        </authorList>
    </citation>
    <scope>GENOME REANNOTATION</scope>
    <source>
        <strain evidence="3">RS</strain>
    </source>
</reference>
<name>A0A0D8JTP8_COCIM</name>
<dbReference type="GeneID" id="24164650"/>
<sequence length="56" mass="6250">MPHNSRSPGTSSLENDLQAPHLDEYEGSAKRYYFSRVTLDWVLGGGPELVSAHFKT</sequence>
<evidence type="ECO:0000256" key="1">
    <source>
        <dbReference type="SAM" id="MobiDB-lite"/>
    </source>
</evidence>
<keyword evidence="3" id="KW-1185">Reference proteome</keyword>
<dbReference type="Proteomes" id="UP000001261">
    <property type="component" value="Unassembled WGS sequence"/>
</dbReference>
<dbReference type="InParanoid" id="A0A0D8JTP8"/>
<proteinExistence type="predicted"/>
<dbReference type="EMBL" id="GG704912">
    <property type="protein sequence ID" value="KJF60524.1"/>
    <property type="molecule type" value="Genomic_DNA"/>
</dbReference>